<dbReference type="AlphaFoldDB" id="A0A1Z2XW90"/>
<evidence type="ECO:0000313" key="9">
    <source>
        <dbReference type="Proteomes" id="UP000596035"/>
    </source>
</evidence>
<evidence type="ECO:0000259" key="5">
    <source>
        <dbReference type="Pfam" id="PF00266"/>
    </source>
</evidence>
<comment type="cofactor">
    <cofactor evidence="1 4">
        <name>pyridoxal 5'-phosphate</name>
        <dbReference type="ChEBI" id="CHEBI:597326"/>
    </cofactor>
</comment>
<keyword evidence="2" id="KW-0663">Pyridoxal phosphate</keyword>
<dbReference type="SUPFAM" id="SSF53383">
    <property type="entry name" value="PLP-dependent transferases"/>
    <property type="match status" value="1"/>
</dbReference>
<evidence type="ECO:0000313" key="6">
    <source>
        <dbReference type="EMBL" id="ASB42669.1"/>
    </source>
</evidence>
<reference evidence="7 9" key="3">
    <citation type="submission" date="2020-11" db="EMBL/GenBank/DDBJ databases">
        <title>Closed and high quality bacterial genomes of the OMM12 community.</title>
        <authorList>
            <person name="Marbouty M."/>
            <person name="Lamy-Besnier Q."/>
            <person name="Debarbieux L."/>
            <person name="Koszul R."/>
        </authorList>
    </citation>
    <scope>NUCLEOTIDE SEQUENCE [LARGE SCALE GENOMIC DNA]</scope>
    <source>
        <strain evidence="7 9">KB18</strain>
    </source>
</reference>
<dbReference type="KEGG" id="amur:ADH66_02760"/>
<sequence>MIYLDNSATTYPKPQSVVQAMGQAVVRYGANPGRGGFAMSVLTGQAVYQCRRDVAALFGAPGPECVVFGANCTGALNLVIKGTLSAGDHVVVSDLEHNAVMRPLEALKSKGVAYSVAKVVPGDNDATLDAFRQAMNPKTKLLVCTQASNVFGVRVPVERLAALCHQYDAKICVDAAQSAGVVPINITESGIDYLCCAGHKGLYGPMGVGILVLRNPGDKLGTLIEGGTGTQSKSLLQPDDPPERYEAGTINVPGIIGLWAGVRFVSGKGPENIYREEMGKAAYLHRALSGIKKVRLYTSEPKAPWYVPVVSFNVGDIPSEEVGARLAGRGIAVRCGLHCAPCAHQKFGTEENGTVRASVSVFTRRQELDALAMAVSKM</sequence>
<evidence type="ECO:0000256" key="4">
    <source>
        <dbReference type="RuleBase" id="RU004504"/>
    </source>
</evidence>
<evidence type="ECO:0000256" key="1">
    <source>
        <dbReference type="ARBA" id="ARBA00001933"/>
    </source>
</evidence>
<dbReference type="PROSITE" id="PS00595">
    <property type="entry name" value="AA_TRANSFER_CLASS_5"/>
    <property type="match status" value="1"/>
</dbReference>
<feature type="domain" description="Aminotransferase class V" evidence="5">
    <location>
        <begin position="2"/>
        <end position="371"/>
    </location>
</feature>
<dbReference type="Gene3D" id="3.90.1150.10">
    <property type="entry name" value="Aspartate Aminotransferase, domain 1"/>
    <property type="match status" value="1"/>
</dbReference>
<dbReference type="InterPro" id="IPR015422">
    <property type="entry name" value="PyrdxlP-dep_Trfase_small"/>
</dbReference>
<protein>
    <submittedName>
        <fullName evidence="7">Aminotransferase class V-fold PLP-dependent enzyme</fullName>
    </submittedName>
    <submittedName>
        <fullName evidence="6">Cysteine desulfurase</fullName>
    </submittedName>
</protein>
<dbReference type="InterPro" id="IPR015421">
    <property type="entry name" value="PyrdxlP-dep_Trfase_major"/>
</dbReference>
<dbReference type="EMBL" id="CP021422">
    <property type="protein sequence ID" value="ASB42669.1"/>
    <property type="molecule type" value="Genomic_DNA"/>
</dbReference>
<reference evidence="6" key="1">
    <citation type="journal article" date="2017" name="Genome Announc.">
        <title>High-Quality Whole-Genome Sequences of the Oligo-Mouse-Microbiota Bacterial Community.</title>
        <authorList>
            <person name="Garzetti D."/>
            <person name="Brugiroux S."/>
            <person name="Bunk B."/>
            <person name="Pukall R."/>
            <person name="McCoy K.D."/>
            <person name="Macpherson A.J."/>
            <person name="Stecher B."/>
        </authorList>
    </citation>
    <scope>NUCLEOTIDE SEQUENCE</scope>
    <source>
        <strain evidence="6">KB18</strain>
    </source>
</reference>
<dbReference type="EMBL" id="CP065321">
    <property type="protein sequence ID" value="QQR32092.1"/>
    <property type="molecule type" value="Genomic_DNA"/>
</dbReference>
<dbReference type="GO" id="GO:0008483">
    <property type="term" value="F:transaminase activity"/>
    <property type="evidence" value="ECO:0007669"/>
    <property type="project" value="UniProtKB-KW"/>
</dbReference>
<accession>A0A1Z2XW90</accession>
<evidence type="ECO:0000313" key="8">
    <source>
        <dbReference type="Proteomes" id="UP000196710"/>
    </source>
</evidence>
<gene>
    <name evidence="6" type="ORF">ADH66_02760</name>
    <name evidence="7" type="ORF">I5Q82_12810</name>
</gene>
<dbReference type="PANTHER" id="PTHR43586">
    <property type="entry name" value="CYSTEINE DESULFURASE"/>
    <property type="match status" value="1"/>
</dbReference>
<keyword evidence="8" id="KW-1185">Reference proteome</keyword>
<evidence type="ECO:0000313" key="7">
    <source>
        <dbReference type="EMBL" id="QQR32092.1"/>
    </source>
</evidence>
<name>A0A1Z2XW90_9FIRM</name>
<keyword evidence="7" id="KW-0032">Aminotransferase</keyword>
<reference evidence="8" key="2">
    <citation type="submission" date="2017-05" db="EMBL/GenBank/DDBJ databases">
        <title>Improved OligoMM genomes.</title>
        <authorList>
            <person name="Garzetti D."/>
        </authorList>
    </citation>
    <scope>NUCLEOTIDE SEQUENCE [LARGE SCALE GENOMIC DNA]</scope>
    <source>
        <strain evidence="8">KB18</strain>
    </source>
</reference>
<dbReference type="Pfam" id="PF00266">
    <property type="entry name" value="Aminotran_5"/>
    <property type="match status" value="1"/>
</dbReference>
<comment type="similarity">
    <text evidence="3">Belongs to the class-V pyridoxal-phosphate-dependent aminotransferase family.</text>
</comment>
<dbReference type="InterPro" id="IPR000192">
    <property type="entry name" value="Aminotrans_V_dom"/>
</dbReference>
<dbReference type="Proteomes" id="UP000196710">
    <property type="component" value="Chromosome"/>
</dbReference>
<organism evidence="7 9">
    <name type="scientific">Acutalibacter muris</name>
    <dbReference type="NCBI Taxonomy" id="1796620"/>
    <lineage>
        <taxon>Bacteria</taxon>
        <taxon>Bacillati</taxon>
        <taxon>Bacillota</taxon>
        <taxon>Clostridia</taxon>
        <taxon>Eubacteriales</taxon>
        <taxon>Acutalibacteraceae</taxon>
        <taxon>Acutalibacter</taxon>
    </lineage>
</organism>
<dbReference type="Gene3D" id="3.40.640.10">
    <property type="entry name" value="Type I PLP-dependent aspartate aminotransferase-like (Major domain)"/>
    <property type="match status" value="1"/>
</dbReference>
<evidence type="ECO:0000256" key="3">
    <source>
        <dbReference type="RuleBase" id="RU004075"/>
    </source>
</evidence>
<dbReference type="InterPro" id="IPR015424">
    <property type="entry name" value="PyrdxlP-dep_Trfase"/>
</dbReference>
<keyword evidence="7" id="KW-0808">Transferase</keyword>
<dbReference type="InterPro" id="IPR020578">
    <property type="entry name" value="Aminotrans_V_PyrdxlP_BS"/>
</dbReference>
<proteinExistence type="inferred from homology"/>
<dbReference type="Proteomes" id="UP000596035">
    <property type="component" value="Chromosome"/>
</dbReference>
<evidence type="ECO:0000256" key="2">
    <source>
        <dbReference type="ARBA" id="ARBA00022898"/>
    </source>
</evidence>
<dbReference type="PANTHER" id="PTHR43586:SF4">
    <property type="entry name" value="ISOPENICILLIN N EPIMERASE"/>
    <property type="match status" value="1"/>
</dbReference>